<dbReference type="NCBIfam" id="TIGR03617">
    <property type="entry name" value="F420_MSMEG_2256"/>
    <property type="match status" value="1"/>
</dbReference>
<dbReference type="AlphaFoldDB" id="A0A4Q7UU41"/>
<dbReference type="PANTHER" id="PTHR43244">
    <property type="match status" value="1"/>
</dbReference>
<dbReference type="InterPro" id="IPR050564">
    <property type="entry name" value="F420-G6PD/mer"/>
</dbReference>
<feature type="domain" description="Luciferase-like" evidence="1">
    <location>
        <begin position="25"/>
        <end position="304"/>
    </location>
</feature>
<dbReference type="InterPro" id="IPR011251">
    <property type="entry name" value="Luciferase-like_dom"/>
</dbReference>
<dbReference type="InterPro" id="IPR036661">
    <property type="entry name" value="Luciferase-like_sf"/>
</dbReference>
<evidence type="ECO:0000259" key="1">
    <source>
        <dbReference type="Pfam" id="PF00296"/>
    </source>
</evidence>
<dbReference type="SUPFAM" id="SSF51679">
    <property type="entry name" value="Bacterial luciferase-like"/>
    <property type="match status" value="1"/>
</dbReference>
<organism evidence="2 3">
    <name type="scientific">Pseudonocardia sediminis</name>
    <dbReference type="NCBI Taxonomy" id="1397368"/>
    <lineage>
        <taxon>Bacteria</taxon>
        <taxon>Bacillati</taxon>
        <taxon>Actinomycetota</taxon>
        <taxon>Actinomycetes</taxon>
        <taxon>Pseudonocardiales</taxon>
        <taxon>Pseudonocardiaceae</taxon>
        <taxon>Pseudonocardia</taxon>
    </lineage>
</organism>
<reference evidence="2 3" key="1">
    <citation type="submission" date="2019-02" db="EMBL/GenBank/DDBJ databases">
        <title>Sequencing the genomes of 1000 actinobacteria strains.</title>
        <authorList>
            <person name="Klenk H.-P."/>
        </authorList>
    </citation>
    <scope>NUCLEOTIDE SEQUENCE [LARGE SCALE GENOMIC DNA]</scope>
    <source>
        <strain evidence="2 3">DSM 45779</strain>
    </source>
</reference>
<gene>
    <name evidence="2" type="ORF">EV383_2119</name>
</gene>
<name>A0A4Q7UU41_PSEST</name>
<dbReference type="CDD" id="cd01097">
    <property type="entry name" value="Tetrahydromethanopterin_reductase"/>
    <property type="match status" value="1"/>
</dbReference>
<dbReference type="InterPro" id="IPR019919">
    <property type="entry name" value="Lucif-like_OxRdtase_MSMEG_2256"/>
</dbReference>
<proteinExistence type="predicted"/>
<evidence type="ECO:0000313" key="3">
    <source>
        <dbReference type="Proteomes" id="UP000291591"/>
    </source>
</evidence>
<dbReference type="Proteomes" id="UP000291591">
    <property type="component" value="Unassembled WGS sequence"/>
</dbReference>
<dbReference type="Gene3D" id="3.20.20.30">
    <property type="entry name" value="Luciferase-like domain"/>
    <property type="match status" value="1"/>
</dbReference>
<dbReference type="Pfam" id="PF00296">
    <property type="entry name" value="Bac_luciferase"/>
    <property type="match status" value="1"/>
</dbReference>
<dbReference type="PANTHER" id="PTHR43244:SF2">
    <property type="entry name" value="CONSERVED HYPOTHETICAL ALANINE AND PROLINE-RICH PROTEIN"/>
    <property type="match status" value="1"/>
</dbReference>
<dbReference type="EMBL" id="SHKL01000001">
    <property type="protein sequence ID" value="RZT85255.1"/>
    <property type="molecule type" value="Genomic_DNA"/>
</dbReference>
<accession>A0A4Q7UU41</accession>
<evidence type="ECO:0000313" key="2">
    <source>
        <dbReference type="EMBL" id="RZT85255.1"/>
    </source>
</evidence>
<dbReference type="GO" id="GO:0016705">
    <property type="term" value="F:oxidoreductase activity, acting on paired donors, with incorporation or reduction of molecular oxygen"/>
    <property type="evidence" value="ECO:0007669"/>
    <property type="project" value="InterPro"/>
</dbReference>
<protein>
    <submittedName>
        <fullName evidence="2">Putative F420-dependent oxidoreductase</fullName>
    </submittedName>
</protein>
<comment type="caution">
    <text evidence="2">The sequence shown here is derived from an EMBL/GenBank/DDBJ whole genome shotgun (WGS) entry which is preliminary data.</text>
</comment>
<sequence>MEGNLTGVKIDARLRDGLGTSGGDAASAEEIGYDGAWNAENSVGDPFPGLALAAEHSSRIEIGPSVAIAFARTPMTVAYAAWELQRYSGGRLVLGLGSQVRPHIQRRFSMPWSKPAARMHEFVTALRAIWHAWETGEKLTHRGEFYDHSLMTPNFSPPPNPHGAPKVFLAAVGPHMLRTAAQVADGLFAHPFLTERYLREVIVPEIEAHRPAGAGAFELSVSPFVALDERDVEAVRKQISFYGSTPAYRPVLELHGWGDLQDELNRLSKQGRWDDMVPLVTDDILHEMCAVGSETEIAATLRARFGDVAHRLRFNIPGDTPPPSRFTALVEAMR</sequence>
<keyword evidence="3" id="KW-1185">Reference proteome</keyword>